<gene>
    <name evidence="3" type="ORF">QRT03_08110</name>
</gene>
<protein>
    <submittedName>
        <fullName evidence="3">Nitrilase-related carbon-nitrogen hydrolase</fullName>
    </submittedName>
</protein>
<evidence type="ECO:0000313" key="4">
    <source>
        <dbReference type="Proteomes" id="UP001231924"/>
    </source>
</evidence>
<keyword evidence="1 3" id="KW-0378">Hydrolase</keyword>
<dbReference type="InterPro" id="IPR050345">
    <property type="entry name" value="Aliph_Amidase/BUP"/>
</dbReference>
<dbReference type="GO" id="GO:0016787">
    <property type="term" value="F:hydrolase activity"/>
    <property type="evidence" value="ECO:0007669"/>
    <property type="project" value="UniProtKB-KW"/>
</dbReference>
<reference evidence="3 4" key="1">
    <citation type="submission" date="2023-06" db="EMBL/GenBank/DDBJ databases">
        <title>Actinomycetospora Odt1-22.</title>
        <authorList>
            <person name="Supong K."/>
        </authorList>
    </citation>
    <scope>NUCLEOTIDE SEQUENCE [LARGE SCALE GENOMIC DNA]</scope>
    <source>
        <strain evidence="3 4">Odt1-22</strain>
    </source>
</reference>
<feature type="domain" description="CN hydrolase" evidence="2">
    <location>
        <begin position="1"/>
        <end position="217"/>
    </location>
</feature>
<dbReference type="PROSITE" id="PS50263">
    <property type="entry name" value="CN_HYDROLASE"/>
    <property type="match status" value="1"/>
</dbReference>
<dbReference type="InterPro" id="IPR003010">
    <property type="entry name" value="C-N_Hydrolase"/>
</dbReference>
<dbReference type="RefSeq" id="WP_286052145.1">
    <property type="nucleotide sequence ID" value="NZ_JASVWF010000002.1"/>
</dbReference>
<dbReference type="SUPFAM" id="SSF56317">
    <property type="entry name" value="Carbon-nitrogen hydrolase"/>
    <property type="match status" value="1"/>
</dbReference>
<dbReference type="Proteomes" id="UP001231924">
    <property type="component" value="Unassembled WGS sequence"/>
</dbReference>
<dbReference type="EMBL" id="JASVWF010000002">
    <property type="protein sequence ID" value="MDL5155914.1"/>
    <property type="molecule type" value="Genomic_DNA"/>
</dbReference>
<organism evidence="3 4">
    <name type="scientific">Actinomycetospora termitidis</name>
    <dbReference type="NCBI Taxonomy" id="3053470"/>
    <lineage>
        <taxon>Bacteria</taxon>
        <taxon>Bacillati</taxon>
        <taxon>Actinomycetota</taxon>
        <taxon>Actinomycetes</taxon>
        <taxon>Pseudonocardiales</taxon>
        <taxon>Pseudonocardiaceae</taxon>
        <taxon>Actinomycetospora</taxon>
    </lineage>
</organism>
<proteinExistence type="predicted"/>
<dbReference type="InterPro" id="IPR036526">
    <property type="entry name" value="C-N_Hydrolase_sf"/>
</dbReference>
<keyword evidence="4" id="KW-1185">Reference proteome</keyword>
<name>A0ABT7M5H9_9PSEU</name>
<dbReference type="Gene3D" id="3.60.110.10">
    <property type="entry name" value="Carbon-nitrogen hydrolase"/>
    <property type="match status" value="1"/>
</dbReference>
<comment type="caution">
    <text evidence="3">The sequence shown here is derived from an EMBL/GenBank/DDBJ whole genome shotgun (WGS) entry which is preliminary data.</text>
</comment>
<evidence type="ECO:0000259" key="2">
    <source>
        <dbReference type="PROSITE" id="PS50263"/>
    </source>
</evidence>
<evidence type="ECO:0000313" key="3">
    <source>
        <dbReference type="EMBL" id="MDL5155914.1"/>
    </source>
</evidence>
<dbReference type="PANTHER" id="PTHR43674">
    <property type="entry name" value="NITRILASE C965.09-RELATED"/>
    <property type="match status" value="1"/>
</dbReference>
<evidence type="ECO:0000256" key="1">
    <source>
        <dbReference type="ARBA" id="ARBA00022801"/>
    </source>
</evidence>
<dbReference type="Pfam" id="PF00795">
    <property type="entry name" value="CN_hydrolase"/>
    <property type="match status" value="1"/>
</dbReference>
<sequence>MRIAVWQARGPDDGARRLARAAAEAAAADADVLVTPELFSTGYGAPFGPADPALDRRLKLIAAEHDIALVASEPHGGRITAVVVGPDGELLGRYAKTHLWGPDERAAFVPGDGTPLLVDLAGLRCAVVICFDVEFPEVVRGVALAGAEVVLVPTALDDPAVATVLLPARAMENGVTIAYANQCGAPFCGSSLIAGPDGAVLARAGDGEELLVADVDRPEGLTDYLAARRPETYRW</sequence>
<accession>A0ABT7M5H9</accession>
<dbReference type="PANTHER" id="PTHR43674:SF2">
    <property type="entry name" value="BETA-UREIDOPROPIONASE"/>
    <property type="match status" value="1"/>
</dbReference>